<evidence type="ECO:0000313" key="15">
    <source>
        <dbReference type="EMBL" id="PIR97927.1"/>
    </source>
</evidence>
<reference evidence="16" key="1">
    <citation type="submission" date="2017-09" db="EMBL/GenBank/DDBJ databases">
        <title>Depth-based differentiation of microbial function through sediment-hosted aquifers and enrichment of novel symbionts in the deep terrestrial subsurface.</title>
        <authorList>
            <person name="Probst A.J."/>
            <person name="Ladd B."/>
            <person name="Jarett J.K."/>
            <person name="Geller-Mcgrath D.E."/>
            <person name="Sieber C.M.K."/>
            <person name="Emerson J.B."/>
            <person name="Anantharaman K."/>
            <person name="Thomas B.C."/>
            <person name="Malmstrom R."/>
            <person name="Stieglmeier M."/>
            <person name="Klingl A."/>
            <person name="Woyke T."/>
            <person name="Ryan C.M."/>
            <person name="Banfield J.F."/>
        </authorList>
    </citation>
    <scope>NUCLEOTIDE SEQUENCE [LARGE SCALE GENOMIC DNA]</scope>
</reference>
<proteinExistence type="inferred from homology"/>
<evidence type="ECO:0000259" key="14">
    <source>
        <dbReference type="SMART" id="SM01016"/>
    </source>
</evidence>
<dbReference type="PROSITE" id="PS00178">
    <property type="entry name" value="AA_TRNA_LIGASE_I"/>
    <property type="match status" value="1"/>
</dbReference>
<keyword evidence="5 11" id="KW-0436">Ligase</keyword>
<name>A0A2H0VFN9_9BACT</name>
<evidence type="ECO:0000256" key="4">
    <source>
        <dbReference type="ARBA" id="ARBA00022490"/>
    </source>
</evidence>
<feature type="domain" description="Arginyl tRNA synthetase N-terminal" evidence="14">
    <location>
        <begin position="3"/>
        <end position="82"/>
    </location>
</feature>
<dbReference type="GO" id="GO:0006420">
    <property type="term" value="P:arginyl-tRNA aminoacylation"/>
    <property type="evidence" value="ECO:0007669"/>
    <property type="project" value="UniProtKB-UniRule"/>
</dbReference>
<dbReference type="EC" id="6.1.1.19" evidence="11"/>
<keyword evidence="4 11" id="KW-0963">Cytoplasm</keyword>
<dbReference type="HAMAP" id="MF_00123">
    <property type="entry name" value="Arg_tRNA_synth"/>
    <property type="match status" value="1"/>
</dbReference>
<sequence length="564" mass="63943">MIKILTEIIKRQLGDSDFDVRISENPERGHLSTNAAFVLAKEKKSSPMKIAEEVRSHLRKHAPTDFFEKIEIVEPGFVNIWLTDSAIKKEFRKIVTSKKWGKEGKKKETIIVEYSAPNIAKPMHVGHLRSTIIGDAVANTLEFLGYQAVRWNYIGDWGTQFGKLIVAYKLWGDKTKIKEDPLRAFGELYVKFHEEVKTHPELDKDGQEEFLKLEKGNKENRKLWIWFKKASLKEFAKVYDKLGVRFNTQIGESFFEKELDATIDLMVKAGIAKESEGALIVDLDDFGLPPAMARKSDGGTLYFTRDIANIHYRIKEYKPSEILYVVANEQTLHFSQIFATAQLLGFTGEEKGVKPIHVKFGLVLGEEGKKFSSREGRGIGLDEMLGASTDLAQKILEARKTGLKKKELKEVVKAVGLGAVKYNDLSQNRMSDIVFNWEKMLSFEGNSAPYLQYTYARLKSILRKAKRIPKLDTSILGESPDTAIVIKLAEFPSVLTRVKESYMPHYLANYLYELAKEINSFYQNEPVLSASSKLRGVRLNLVKASAETLKTGLTLLGIEAVERM</sequence>
<keyword evidence="6 11" id="KW-0547">Nucleotide-binding</keyword>
<dbReference type="Pfam" id="PF00750">
    <property type="entry name" value="tRNA-synt_1d"/>
    <property type="match status" value="1"/>
</dbReference>
<comment type="catalytic activity">
    <reaction evidence="10 11">
        <text>tRNA(Arg) + L-arginine + ATP = L-arginyl-tRNA(Arg) + AMP + diphosphate</text>
        <dbReference type="Rhea" id="RHEA:20301"/>
        <dbReference type="Rhea" id="RHEA-COMP:9658"/>
        <dbReference type="Rhea" id="RHEA-COMP:9673"/>
        <dbReference type="ChEBI" id="CHEBI:30616"/>
        <dbReference type="ChEBI" id="CHEBI:32682"/>
        <dbReference type="ChEBI" id="CHEBI:33019"/>
        <dbReference type="ChEBI" id="CHEBI:78442"/>
        <dbReference type="ChEBI" id="CHEBI:78513"/>
        <dbReference type="ChEBI" id="CHEBI:456215"/>
        <dbReference type="EC" id="6.1.1.19"/>
    </reaction>
</comment>
<dbReference type="PANTHER" id="PTHR11956:SF5">
    <property type="entry name" value="ARGININE--TRNA LIGASE, CYTOPLASMIC"/>
    <property type="match status" value="1"/>
</dbReference>
<evidence type="ECO:0000256" key="3">
    <source>
        <dbReference type="ARBA" id="ARBA00011245"/>
    </source>
</evidence>
<keyword evidence="7 11" id="KW-0067">ATP-binding</keyword>
<dbReference type="SUPFAM" id="SSF47323">
    <property type="entry name" value="Anticodon-binding domain of a subclass of class I aminoacyl-tRNA synthetases"/>
    <property type="match status" value="1"/>
</dbReference>
<keyword evidence="9 11" id="KW-0030">Aminoacyl-tRNA synthetase</keyword>
<dbReference type="GO" id="GO:0004814">
    <property type="term" value="F:arginine-tRNA ligase activity"/>
    <property type="evidence" value="ECO:0007669"/>
    <property type="project" value="UniProtKB-UniRule"/>
</dbReference>
<accession>A0A2H0VFN9</accession>
<dbReference type="SUPFAM" id="SSF55190">
    <property type="entry name" value="Arginyl-tRNA synthetase (ArgRS), N-terminal 'additional' domain"/>
    <property type="match status" value="1"/>
</dbReference>
<dbReference type="SMART" id="SM00836">
    <property type="entry name" value="DALR_1"/>
    <property type="match status" value="1"/>
</dbReference>
<gene>
    <name evidence="11" type="primary">argS</name>
    <name evidence="15" type="ORF">COT89_01590</name>
</gene>
<dbReference type="PRINTS" id="PR01038">
    <property type="entry name" value="TRNASYNTHARG"/>
</dbReference>
<dbReference type="EMBL" id="PFAH01000007">
    <property type="protein sequence ID" value="PIR97927.1"/>
    <property type="molecule type" value="Genomic_DNA"/>
</dbReference>
<dbReference type="GO" id="GO:0005524">
    <property type="term" value="F:ATP binding"/>
    <property type="evidence" value="ECO:0007669"/>
    <property type="project" value="UniProtKB-UniRule"/>
</dbReference>
<dbReference type="Pfam" id="PF05746">
    <property type="entry name" value="DALR_1"/>
    <property type="match status" value="1"/>
</dbReference>
<comment type="similarity">
    <text evidence="2 11 12">Belongs to the class-I aminoacyl-tRNA synthetase family.</text>
</comment>
<organism evidence="15 16">
    <name type="scientific">Candidatus Colwellbacteria bacterium CG10_big_fil_rev_8_21_14_0_10_42_22</name>
    <dbReference type="NCBI Taxonomy" id="1974540"/>
    <lineage>
        <taxon>Bacteria</taxon>
        <taxon>Candidatus Colwelliibacteriota</taxon>
    </lineage>
</organism>
<dbReference type="AlphaFoldDB" id="A0A2H0VFN9"/>
<evidence type="ECO:0000256" key="5">
    <source>
        <dbReference type="ARBA" id="ARBA00022598"/>
    </source>
</evidence>
<dbReference type="Gene3D" id="1.10.730.10">
    <property type="entry name" value="Isoleucyl-tRNA Synthetase, Domain 1"/>
    <property type="match status" value="1"/>
</dbReference>
<evidence type="ECO:0000256" key="6">
    <source>
        <dbReference type="ARBA" id="ARBA00022741"/>
    </source>
</evidence>
<evidence type="ECO:0000256" key="1">
    <source>
        <dbReference type="ARBA" id="ARBA00004496"/>
    </source>
</evidence>
<dbReference type="InterPro" id="IPR005148">
    <property type="entry name" value="Arg-tRNA-synth_N"/>
</dbReference>
<keyword evidence="8 11" id="KW-0648">Protein biosynthesis</keyword>
<dbReference type="InterPro" id="IPR009080">
    <property type="entry name" value="tRNAsynth_Ia_anticodon-bd"/>
</dbReference>
<dbReference type="InterPro" id="IPR014729">
    <property type="entry name" value="Rossmann-like_a/b/a_fold"/>
</dbReference>
<comment type="subcellular location">
    <subcellularLocation>
        <location evidence="1 11">Cytoplasm</location>
    </subcellularLocation>
</comment>
<dbReference type="FunFam" id="1.10.730.10:FF:000006">
    <property type="entry name" value="Arginyl-tRNA synthetase 2, mitochondrial"/>
    <property type="match status" value="1"/>
</dbReference>
<dbReference type="InterPro" id="IPR035684">
    <property type="entry name" value="ArgRS_core"/>
</dbReference>
<comment type="subunit">
    <text evidence="3 11">Monomer.</text>
</comment>
<dbReference type="Proteomes" id="UP000231466">
    <property type="component" value="Unassembled WGS sequence"/>
</dbReference>
<feature type="domain" description="DALR anticodon binding" evidence="13">
    <location>
        <begin position="451"/>
        <end position="564"/>
    </location>
</feature>
<dbReference type="NCBIfam" id="TIGR00456">
    <property type="entry name" value="argS"/>
    <property type="match status" value="1"/>
</dbReference>
<comment type="caution">
    <text evidence="15">The sequence shown here is derived from an EMBL/GenBank/DDBJ whole genome shotgun (WGS) entry which is preliminary data.</text>
</comment>
<dbReference type="SMART" id="SM01016">
    <property type="entry name" value="Arg_tRNA_synt_N"/>
    <property type="match status" value="1"/>
</dbReference>
<dbReference type="CDD" id="cd07956">
    <property type="entry name" value="Anticodon_Ia_Arg"/>
    <property type="match status" value="1"/>
</dbReference>
<dbReference type="Pfam" id="PF03485">
    <property type="entry name" value="Arg_tRNA_synt_N"/>
    <property type="match status" value="1"/>
</dbReference>
<dbReference type="InterPro" id="IPR008909">
    <property type="entry name" value="DALR_anticod-bd"/>
</dbReference>
<evidence type="ECO:0000256" key="10">
    <source>
        <dbReference type="ARBA" id="ARBA00049339"/>
    </source>
</evidence>
<dbReference type="FunFam" id="3.40.50.620:FF:000116">
    <property type="entry name" value="Arginine--tRNA ligase"/>
    <property type="match status" value="1"/>
</dbReference>
<dbReference type="PANTHER" id="PTHR11956">
    <property type="entry name" value="ARGINYL-TRNA SYNTHETASE"/>
    <property type="match status" value="1"/>
</dbReference>
<dbReference type="Gene3D" id="3.30.1360.70">
    <property type="entry name" value="Arginyl tRNA synthetase N-terminal domain"/>
    <property type="match status" value="1"/>
</dbReference>
<dbReference type="Gene3D" id="3.40.50.620">
    <property type="entry name" value="HUPs"/>
    <property type="match status" value="1"/>
</dbReference>
<evidence type="ECO:0000256" key="9">
    <source>
        <dbReference type="ARBA" id="ARBA00023146"/>
    </source>
</evidence>
<evidence type="ECO:0000256" key="7">
    <source>
        <dbReference type="ARBA" id="ARBA00022840"/>
    </source>
</evidence>
<dbReference type="CDD" id="cd00671">
    <property type="entry name" value="ArgRS_core"/>
    <property type="match status" value="1"/>
</dbReference>
<feature type="short sequence motif" description="'HIGH' region" evidence="11">
    <location>
        <begin position="117"/>
        <end position="127"/>
    </location>
</feature>
<evidence type="ECO:0000259" key="13">
    <source>
        <dbReference type="SMART" id="SM00836"/>
    </source>
</evidence>
<evidence type="ECO:0000256" key="8">
    <source>
        <dbReference type="ARBA" id="ARBA00022917"/>
    </source>
</evidence>
<evidence type="ECO:0000313" key="16">
    <source>
        <dbReference type="Proteomes" id="UP000231466"/>
    </source>
</evidence>
<dbReference type="GO" id="GO:0005737">
    <property type="term" value="C:cytoplasm"/>
    <property type="evidence" value="ECO:0007669"/>
    <property type="project" value="UniProtKB-SubCell"/>
</dbReference>
<dbReference type="SUPFAM" id="SSF52374">
    <property type="entry name" value="Nucleotidylyl transferase"/>
    <property type="match status" value="1"/>
</dbReference>
<evidence type="ECO:0000256" key="12">
    <source>
        <dbReference type="RuleBase" id="RU363038"/>
    </source>
</evidence>
<evidence type="ECO:0000256" key="11">
    <source>
        <dbReference type="HAMAP-Rule" id="MF_00123"/>
    </source>
</evidence>
<dbReference type="InterPro" id="IPR036695">
    <property type="entry name" value="Arg-tRNA-synth_N_sf"/>
</dbReference>
<protein>
    <recommendedName>
        <fullName evidence="11">Arginine--tRNA ligase</fullName>
        <ecNumber evidence="11">6.1.1.19</ecNumber>
    </recommendedName>
    <alternativeName>
        <fullName evidence="11">Arginyl-tRNA synthetase</fullName>
        <shortName evidence="11">ArgRS</shortName>
    </alternativeName>
</protein>
<dbReference type="InterPro" id="IPR001412">
    <property type="entry name" value="aa-tRNA-synth_I_CS"/>
</dbReference>
<evidence type="ECO:0000256" key="2">
    <source>
        <dbReference type="ARBA" id="ARBA00005594"/>
    </source>
</evidence>
<dbReference type="InterPro" id="IPR001278">
    <property type="entry name" value="Arg-tRNA-ligase"/>
</dbReference>